<dbReference type="Pfam" id="PF11951">
    <property type="entry name" value="Fungal_trans_2"/>
    <property type="match status" value="1"/>
</dbReference>
<dbReference type="GO" id="GO:0003677">
    <property type="term" value="F:DNA binding"/>
    <property type="evidence" value="ECO:0007669"/>
    <property type="project" value="UniProtKB-KW"/>
</dbReference>
<evidence type="ECO:0000256" key="5">
    <source>
        <dbReference type="SAM" id="MobiDB-lite"/>
    </source>
</evidence>
<dbReference type="GO" id="GO:0000981">
    <property type="term" value="F:DNA-binding transcription factor activity, RNA polymerase II-specific"/>
    <property type="evidence" value="ECO:0007669"/>
    <property type="project" value="InterPro"/>
</dbReference>
<dbReference type="AlphaFoldDB" id="C4JQC6"/>
<keyword evidence="8" id="KW-1185">Reference proteome</keyword>
<dbReference type="KEGG" id="ure:UREG_04680"/>
<feature type="region of interest" description="Disordered" evidence="5">
    <location>
        <begin position="634"/>
        <end position="666"/>
    </location>
</feature>
<organism evidence="7 8">
    <name type="scientific">Uncinocarpus reesii (strain UAMH 1704)</name>
    <dbReference type="NCBI Taxonomy" id="336963"/>
    <lineage>
        <taxon>Eukaryota</taxon>
        <taxon>Fungi</taxon>
        <taxon>Dikarya</taxon>
        <taxon>Ascomycota</taxon>
        <taxon>Pezizomycotina</taxon>
        <taxon>Eurotiomycetes</taxon>
        <taxon>Eurotiomycetidae</taxon>
        <taxon>Onygenales</taxon>
        <taxon>Onygenaceae</taxon>
        <taxon>Uncinocarpus</taxon>
    </lineage>
</organism>
<dbReference type="EMBL" id="CH476616">
    <property type="protein sequence ID" value="EEP79834.1"/>
    <property type="molecule type" value="Genomic_DNA"/>
</dbReference>
<dbReference type="InterPro" id="IPR021858">
    <property type="entry name" value="Fun_TF"/>
</dbReference>
<dbReference type="GO" id="GO:0008270">
    <property type="term" value="F:zinc ion binding"/>
    <property type="evidence" value="ECO:0007669"/>
    <property type="project" value="InterPro"/>
</dbReference>
<dbReference type="GeneID" id="8440066"/>
<dbReference type="VEuPathDB" id="FungiDB:UREG_04680"/>
<dbReference type="PANTHER" id="PTHR31069:SF28">
    <property type="entry name" value="ZN(II)2CYS6 TRANSCRIPTION FACTOR (EUROFUNG)"/>
    <property type="match status" value="1"/>
</dbReference>
<dbReference type="SUPFAM" id="SSF57701">
    <property type="entry name" value="Zn2/Cys6 DNA-binding domain"/>
    <property type="match status" value="1"/>
</dbReference>
<name>C4JQC6_UNCRE</name>
<reference evidence="8" key="1">
    <citation type="journal article" date="2009" name="Genome Res.">
        <title>Comparative genomic analyses of the human fungal pathogens Coccidioides and their relatives.</title>
        <authorList>
            <person name="Sharpton T.J."/>
            <person name="Stajich J.E."/>
            <person name="Rounsley S.D."/>
            <person name="Gardner M.J."/>
            <person name="Wortman J.R."/>
            <person name="Jordar V.S."/>
            <person name="Maiti R."/>
            <person name="Kodira C.D."/>
            <person name="Neafsey D.E."/>
            <person name="Zeng Q."/>
            <person name="Hung C.-Y."/>
            <person name="McMahan C."/>
            <person name="Muszewska A."/>
            <person name="Grynberg M."/>
            <person name="Mandel M.A."/>
            <person name="Kellner E.M."/>
            <person name="Barker B.M."/>
            <person name="Galgiani J.N."/>
            <person name="Orbach M.J."/>
            <person name="Kirkland T.N."/>
            <person name="Cole G.T."/>
            <person name="Henn M.R."/>
            <person name="Birren B.W."/>
            <person name="Taylor J.W."/>
        </authorList>
    </citation>
    <scope>NUCLEOTIDE SEQUENCE [LARGE SCALE GENOMIC DNA]</scope>
    <source>
        <strain evidence="8">UAMH 1704</strain>
    </source>
</reference>
<feature type="compositionally biased region" description="Low complexity" evidence="5">
    <location>
        <begin position="135"/>
        <end position="158"/>
    </location>
</feature>
<feature type="region of interest" description="Disordered" evidence="5">
    <location>
        <begin position="97"/>
        <end position="158"/>
    </location>
</feature>
<evidence type="ECO:0000259" key="6">
    <source>
        <dbReference type="PROSITE" id="PS50048"/>
    </source>
</evidence>
<proteinExistence type="predicted"/>
<keyword evidence="2" id="KW-0238">DNA-binding</keyword>
<feature type="domain" description="Zn(2)-C6 fungal-type" evidence="6">
    <location>
        <begin position="47"/>
        <end position="76"/>
    </location>
</feature>
<dbReference type="PANTHER" id="PTHR31069">
    <property type="entry name" value="OLEATE-ACTIVATED TRANSCRIPTION FACTOR 1-RELATED"/>
    <property type="match status" value="1"/>
</dbReference>
<protein>
    <recommendedName>
        <fullName evidence="6">Zn(2)-C6 fungal-type domain-containing protein</fullName>
    </recommendedName>
</protein>
<keyword evidence="3" id="KW-0804">Transcription</keyword>
<dbReference type="OrthoDB" id="3431704at2759"/>
<dbReference type="InterPro" id="IPR050675">
    <property type="entry name" value="OAF3"/>
</dbReference>
<feature type="region of interest" description="Disordered" evidence="5">
    <location>
        <begin position="174"/>
        <end position="213"/>
    </location>
</feature>
<keyword evidence="1" id="KW-0805">Transcription regulation</keyword>
<sequence>MSAQGPTAAAAVPLPQRNRKSAKQVDGSSPAPRKRRRRAVGSGAAEDCFTCASRQVSCDRRRPYCTQCLDLGGRCSGYKTTLTWGVGVASRGKLRGLSLPISGSQNVAAPVSQTTTRKSIPRSVSQAKAQPAGLTPTQTQSVRSQQSSAPSAHSSPYSTSASWASTVASIHVPPAAHHQASAQAPPIIPSFPQASYAHSSSPTEDISGQSIYTGLDPVNTPVEPTSFSSFHPTLWRTSPALQQFAKPPSPAYSEQSIYFQGNGPGNCLTNSYTAQDENEICQTSQVPPTACTTVSSQQQFAPHTIYQPFSNQVIGKTPRMRYLIGYYLEVLAPVIVAFDTPTSPFRLYMMELAKTSETLQHAIATLSLSNLRQRRKNWGPSTGKTLPSRRSCQALSRLTDSSMSEDFGLLNPDEQYREELLHKAIVIESVNSQLADPIARRSDALLATLLVLSIFHMCDTGMASFKTQFAGVKKLFSLRKNTKSFSTDVSKWFMRMFIWFDTMTAAVNDRDSQLGSELLDFAAQTGDEWALENLAGCDSRIFRLVAQLSRLNQLSQMKHVEPNDFMEKAVPSATPPPGILHYPGYSAPIYPHGTFISFPGDMPFNPYQNADPRALFWQEWYSMRQKLESWRLGLPESASPDTPSPITPTHTPTSVQCSSPAEFLPSTSSPASSLAHVPPANLPDVSNISESFRYAGLLYLERLANPDIPSSHPRIQNLVYGALHFITAVRSDVFLLWPLFITGAECVLESDRQIIRDRCCDIQKDSGFVNNLSCLQLLEKIWASESSQGATALSAHTTTASKGEYIGNPVGEMGQLATARPLLGGEGFKWKRIVDQEKMKDEYIVV</sequence>
<feature type="compositionally biased region" description="Low complexity" evidence="5">
    <location>
        <begin position="174"/>
        <end position="185"/>
    </location>
</feature>
<evidence type="ECO:0000313" key="8">
    <source>
        <dbReference type="Proteomes" id="UP000002058"/>
    </source>
</evidence>
<dbReference type="Proteomes" id="UP000002058">
    <property type="component" value="Unassembled WGS sequence"/>
</dbReference>
<dbReference type="InterPro" id="IPR036864">
    <property type="entry name" value="Zn2-C6_fun-type_DNA-bd_sf"/>
</dbReference>
<dbReference type="RefSeq" id="XP_002545163.1">
    <property type="nucleotide sequence ID" value="XM_002545117.1"/>
</dbReference>
<dbReference type="InterPro" id="IPR001138">
    <property type="entry name" value="Zn2Cys6_DnaBD"/>
</dbReference>
<evidence type="ECO:0000313" key="7">
    <source>
        <dbReference type="EMBL" id="EEP79834.1"/>
    </source>
</evidence>
<gene>
    <name evidence="7" type="ORF">UREG_04680</name>
</gene>
<dbReference type="HOGENOM" id="CLU_012074_0_0_1"/>
<feature type="compositionally biased region" description="Polar residues" evidence="5">
    <location>
        <begin position="101"/>
        <end position="128"/>
    </location>
</feature>
<accession>C4JQC6</accession>
<evidence type="ECO:0000256" key="2">
    <source>
        <dbReference type="ARBA" id="ARBA00023125"/>
    </source>
</evidence>
<feature type="compositionally biased region" description="Polar residues" evidence="5">
    <location>
        <begin position="192"/>
        <end position="212"/>
    </location>
</feature>
<feature type="region of interest" description="Disordered" evidence="5">
    <location>
        <begin position="1"/>
        <end position="40"/>
    </location>
</feature>
<dbReference type="eggNOG" id="ENOG502S4AX">
    <property type="taxonomic scope" value="Eukaryota"/>
</dbReference>
<dbReference type="OMA" id="FHMCDTG"/>
<evidence type="ECO:0000256" key="3">
    <source>
        <dbReference type="ARBA" id="ARBA00023163"/>
    </source>
</evidence>
<dbReference type="PROSITE" id="PS50048">
    <property type="entry name" value="ZN2_CY6_FUNGAL_2"/>
    <property type="match status" value="1"/>
</dbReference>
<evidence type="ECO:0000256" key="4">
    <source>
        <dbReference type="ARBA" id="ARBA00023242"/>
    </source>
</evidence>
<keyword evidence="4" id="KW-0539">Nucleus</keyword>
<dbReference type="InParanoid" id="C4JQC6"/>
<evidence type="ECO:0000256" key="1">
    <source>
        <dbReference type="ARBA" id="ARBA00023015"/>
    </source>
</evidence>